<gene>
    <name evidence="4" type="ORF">AMTR_s00174p00022940</name>
</gene>
<evidence type="ECO:0000256" key="1">
    <source>
        <dbReference type="ARBA" id="ARBA00009861"/>
    </source>
</evidence>
<dbReference type="Gene3D" id="3.30.559.10">
    <property type="entry name" value="Chloramphenicol acetyltransferase-like domain"/>
    <property type="match status" value="3"/>
</dbReference>
<name>U5CMU7_AMBTC</name>
<keyword evidence="3" id="KW-0012">Acyltransferase</keyword>
<dbReference type="Proteomes" id="UP000017836">
    <property type="component" value="Unassembled WGS sequence"/>
</dbReference>
<dbReference type="EMBL" id="KI392534">
    <property type="protein sequence ID" value="ERN14471.1"/>
    <property type="molecule type" value="Genomic_DNA"/>
</dbReference>
<comment type="similarity">
    <text evidence="1">Belongs to the plant acyltransferase family.</text>
</comment>
<reference evidence="5" key="1">
    <citation type="journal article" date="2013" name="Science">
        <title>The Amborella genome and the evolution of flowering plants.</title>
        <authorList>
            <consortium name="Amborella Genome Project"/>
        </authorList>
    </citation>
    <scope>NUCLEOTIDE SEQUENCE [LARGE SCALE GENOMIC DNA]</scope>
</reference>
<dbReference type="InterPro" id="IPR023213">
    <property type="entry name" value="CAT-like_dom_sf"/>
</dbReference>
<dbReference type="HOGENOM" id="CLU_014546_0_0_1"/>
<protein>
    <submittedName>
        <fullName evidence="4">Uncharacterized protein</fullName>
    </submittedName>
</protein>
<evidence type="ECO:0000256" key="3">
    <source>
        <dbReference type="ARBA" id="ARBA00023315"/>
    </source>
</evidence>
<keyword evidence="2" id="KW-0808">Transferase</keyword>
<evidence type="ECO:0000313" key="4">
    <source>
        <dbReference type="EMBL" id="ERN14471.1"/>
    </source>
</evidence>
<evidence type="ECO:0000313" key="5">
    <source>
        <dbReference type="Proteomes" id="UP000017836"/>
    </source>
</evidence>
<dbReference type="PANTHER" id="PTHR31623:SF17">
    <property type="entry name" value="F21J9.9"/>
    <property type="match status" value="1"/>
</dbReference>
<accession>U5CMU7</accession>
<proteinExistence type="inferred from homology"/>
<dbReference type="Gramene" id="ERN14471">
    <property type="protein sequence ID" value="ERN14471"/>
    <property type="gene ID" value="AMTR_s00174p00022940"/>
</dbReference>
<sequence length="405" mass="45034">MQNVIIVSTETIKPSSATPESHRTMKLCFLDSLVPFTYSPLIFFYTKSSKELGTVRTATQTGEKFCVDCNDEGAELKEARVDGDLLAFLESPPVNQLRKLLPCDPLCAGATILKVQINRFSCGGTALGICMNHVVGDMVSQTHFMNYWAEITRGDQGRFTVVAPRFDWRSSFSTSAVRTVFEPPPPEECTPPVTKVFTFETERLATLRGHSKEAPATRFEAVMALLWRCFIRVRSLKVETGGTWMAGIVVNIRDKMEPKAPVGSFGNLVLLADALAHGGVAEPPDRLQLQRCLRGAIEKMNSDYLRAVLKSPQILDKSNRAILERALKGYAFGCSSYCNFPLYESDFGWGKPAWVSSVGGYVMDFVVLIDSPSRSGIQAWVNLDEKEMAEFEHDQELLSFVTKKI</sequence>
<dbReference type="GO" id="GO:0016746">
    <property type="term" value="F:acyltransferase activity"/>
    <property type="evidence" value="ECO:0007669"/>
    <property type="project" value="UniProtKB-KW"/>
</dbReference>
<keyword evidence="5" id="KW-1185">Reference proteome</keyword>
<dbReference type="AlphaFoldDB" id="U5CMU7"/>
<dbReference type="PANTHER" id="PTHR31623">
    <property type="entry name" value="F21J9.9"/>
    <property type="match status" value="1"/>
</dbReference>
<dbReference type="OMA" id="WAEITRG"/>
<evidence type="ECO:0000256" key="2">
    <source>
        <dbReference type="ARBA" id="ARBA00022679"/>
    </source>
</evidence>
<dbReference type="eggNOG" id="ENOG502QSKU">
    <property type="taxonomic scope" value="Eukaryota"/>
</dbReference>
<dbReference type="Pfam" id="PF02458">
    <property type="entry name" value="Transferase"/>
    <property type="match status" value="1"/>
</dbReference>
<organism evidence="4 5">
    <name type="scientific">Amborella trichopoda</name>
    <dbReference type="NCBI Taxonomy" id="13333"/>
    <lineage>
        <taxon>Eukaryota</taxon>
        <taxon>Viridiplantae</taxon>
        <taxon>Streptophyta</taxon>
        <taxon>Embryophyta</taxon>
        <taxon>Tracheophyta</taxon>
        <taxon>Spermatophyta</taxon>
        <taxon>Magnoliopsida</taxon>
        <taxon>Amborellales</taxon>
        <taxon>Amborellaceae</taxon>
        <taxon>Amborella</taxon>
    </lineage>
</organism>